<name>A0A382WCG6_9ZZZZ</name>
<evidence type="ECO:0008006" key="2">
    <source>
        <dbReference type="Google" id="ProtNLM"/>
    </source>
</evidence>
<reference evidence="1" key="1">
    <citation type="submission" date="2018-05" db="EMBL/GenBank/DDBJ databases">
        <authorList>
            <person name="Lanie J.A."/>
            <person name="Ng W.-L."/>
            <person name="Kazmierczak K.M."/>
            <person name="Andrzejewski T.M."/>
            <person name="Davidsen T.M."/>
            <person name="Wayne K.J."/>
            <person name="Tettelin H."/>
            <person name="Glass J.I."/>
            <person name="Rusch D."/>
            <person name="Podicherti R."/>
            <person name="Tsui H.-C.T."/>
            <person name="Winkler M.E."/>
        </authorList>
    </citation>
    <scope>NUCLEOTIDE SEQUENCE</scope>
</reference>
<accession>A0A382WCG6</accession>
<proteinExistence type="predicted"/>
<dbReference type="AlphaFoldDB" id="A0A382WCG6"/>
<sequence>MNSLLNSLQKAKTLLQNINLNLTIVDDNSDKTIIKKINLLLSRWKIVPNIINLNKNEFDDKIINEGNPETFGNLASLLKCFLIAKNETEDLIFFVEDDYLHKDTLIE</sequence>
<protein>
    <recommendedName>
        <fullName evidence="2">Glycosyltransferase 2-like domain-containing protein</fullName>
    </recommendedName>
</protein>
<gene>
    <name evidence="1" type="ORF">METZ01_LOCUS409233</name>
</gene>
<organism evidence="1">
    <name type="scientific">marine metagenome</name>
    <dbReference type="NCBI Taxonomy" id="408172"/>
    <lineage>
        <taxon>unclassified sequences</taxon>
        <taxon>metagenomes</taxon>
        <taxon>ecological metagenomes</taxon>
    </lineage>
</organism>
<evidence type="ECO:0000313" key="1">
    <source>
        <dbReference type="EMBL" id="SVD56379.1"/>
    </source>
</evidence>
<feature type="non-terminal residue" evidence="1">
    <location>
        <position position="107"/>
    </location>
</feature>
<dbReference type="EMBL" id="UINC01158700">
    <property type="protein sequence ID" value="SVD56379.1"/>
    <property type="molecule type" value="Genomic_DNA"/>
</dbReference>